<dbReference type="PANTHER" id="PTHR37813">
    <property type="entry name" value="FELS-2 PROPHAGE PROTEIN"/>
    <property type="match status" value="1"/>
</dbReference>
<evidence type="ECO:0000256" key="2">
    <source>
        <dbReference type="SAM" id="Coils"/>
    </source>
</evidence>
<dbReference type="OrthoDB" id="6083393at2"/>
<dbReference type="Pfam" id="PF10145">
    <property type="entry name" value="PhageMin_Tail"/>
    <property type="match status" value="1"/>
</dbReference>
<dbReference type="Proteomes" id="UP000287798">
    <property type="component" value="Unassembled WGS sequence"/>
</dbReference>
<feature type="coiled-coil region" evidence="2">
    <location>
        <begin position="336"/>
        <end position="370"/>
    </location>
</feature>
<dbReference type="RefSeq" id="WP_125182249.1">
    <property type="nucleotide sequence ID" value="NZ_QZMU01000001.1"/>
</dbReference>
<accession>A0A426QMC4</accession>
<dbReference type="EMBL" id="QZMU01000001">
    <property type="protein sequence ID" value="RRQ22908.1"/>
    <property type="molecule type" value="Genomic_DNA"/>
</dbReference>
<evidence type="ECO:0000256" key="1">
    <source>
        <dbReference type="ARBA" id="ARBA00022612"/>
    </source>
</evidence>
<keyword evidence="1" id="KW-1188">Viral release from host cell</keyword>
<organism evidence="4 5">
    <name type="scientific">Thiohalobacter thiocyanaticus</name>
    <dbReference type="NCBI Taxonomy" id="585455"/>
    <lineage>
        <taxon>Bacteria</taxon>
        <taxon>Pseudomonadati</taxon>
        <taxon>Pseudomonadota</taxon>
        <taxon>Gammaproteobacteria</taxon>
        <taxon>Thiohalobacterales</taxon>
        <taxon>Thiohalobacteraceae</taxon>
        <taxon>Thiohalobacter</taxon>
    </lineage>
</organism>
<feature type="domain" description="Phage tail tape measure protein" evidence="3">
    <location>
        <begin position="109"/>
        <end position="299"/>
    </location>
</feature>
<dbReference type="InterPro" id="IPR010090">
    <property type="entry name" value="Phage_tape_meas"/>
</dbReference>
<comment type="caution">
    <text evidence="4">The sequence shown here is derived from an EMBL/GenBank/DDBJ whole genome shotgun (WGS) entry which is preliminary data.</text>
</comment>
<keyword evidence="2" id="KW-0175">Coiled coil</keyword>
<evidence type="ECO:0000259" key="3">
    <source>
        <dbReference type="Pfam" id="PF10145"/>
    </source>
</evidence>
<evidence type="ECO:0000313" key="5">
    <source>
        <dbReference type="Proteomes" id="UP000287798"/>
    </source>
</evidence>
<sequence length="1322" mass="139510">MADLAELALVVRSDQVERGSRRLEQFTRAGSRAERGTRRITSATERLERNVSRTLGPLRAMTGLLAGIGVSVGLGSIIREFAAFEQGLIGIGKTADLTGRDLEEMGNRVQEIARRVPVATTELLSIGQAAGQLGVKGVDNIARFTETVGKLGLASDLSGEQAATSLARILTVTGTAVSDVDRLGSTVVQLGNNFAATESEIASAATRIAQSTAQFQTTASEVAGIGAALRAVGVEAEAGGTVIGRAFQSINDAVRQGGQELDQFQKITGLTSDQLQDLFTESPTQAFQAFVEGLGRIQESGGDVTSALSSVGLEGVRVVQVLGTLATRSDVLFEALQKANEEWERNTALNEEAEKAASALNAQLDLLGNAASEAATAFGTMIEPDVTASVRAATEALNALARNMDTLATVAGVVGIAIGSRLTAAVASSTAGFVRNQAAAVANARALAEQSAFNLQAARSQLVMARNMELGTGSMVRQQAAVRNLAVAWAAHQTNLQRASVTARAAAASMTVLNRAMAFLGGPLGVAITGVATAMFLFRDSAEAAAVETESLAERVDRLTGSMRDLRREQLESLASDIQSEMAGIAETIQQQQERLERISKTNTQPVITGAINEIKALGSEYGGLLEQLQRVQAELDKLDKQNKKAGGSTDDLGDSAKKAANELQSLMDRLFPLQARAQQFAEERNQLLAAGFGESSEAVQRLEEEFANATGGNRTLSDSVKKTAEETKNLGKEGEQVAQIFEDTASGIQRAFASTFRDIFDEGLDGFDDLGDRMLDVFKDMLAQMATLAIAEPIIVPVVQQMGRGMGLGQNQISQVTGQLGGGGLNIPGAGLLGDTFGTAAGNFLPAFGVTSLAGNALGLGDSTTTGAALGAGLGAAVPGFGAGAGGLMSLSGLLGPAGIIGLAVGALAGSIFDGGKTKLGFETTGGPPTKGARSFETPFGTINPTRGRNLNTSDILSQLASVDEQLASLLSPEQISRVGSGIQGTSQFISRSSFEGKDAFSIFETRLTRIIDSLSGNRQASRLLDSVPRGGDNIDDLVSRAQQVVQMITQIQGLEAEPLNEAEQAIQQLNRQFDELANAADQLGFGMATVERRRQEELRRLTTDFNRSISQQILAITDPLELALQQQEEAAQRRLENARTLGADLAEVERLSALERQQIIERFGDNTASKLQQDLERANTSIERFLTDLTSGSRSPLSPTARLSNAESEFERLLQQARGGDVEARQDITRAADNLLQASRDVFGSTEQFFQRFDFIQATLSNLVGQGGDSSQATLENIGVTISQGNAEMAFLTKELISEVKELRSVVADQQETITRLAAA</sequence>
<proteinExistence type="predicted"/>
<keyword evidence="5" id="KW-1185">Reference proteome</keyword>
<feature type="coiled-coil region" evidence="2">
    <location>
        <begin position="549"/>
        <end position="649"/>
    </location>
</feature>
<evidence type="ECO:0000313" key="4">
    <source>
        <dbReference type="EMBL" id="RRQ22908.1"/>
    </source>
</evidence>
<protein>
    <submittedName>
        <fullName evidence="4">Phage tail tape measure protein</fullName>
    </submittedName>
</protein>
<dbReference type="NCBIfam" id="TIGR01760">
    <property type="entry name" value="tape_meas_TP901"/>
    <property type="match status" value="1"/>
</dbReference>
<reference evidence="4 5" key="1">
    <citation type="journal article" date="2010" name="Int. J. Syst. Evol. Microbiol.">
        <title>Thiohalobacter thiocyanaticus gen. nov., sp. nov., a moderately halophilic, sulfur-oxidizing gammaproteobacterium from hypersaline lakes, that utilizes thiocyanate.</title>
        <authorList>
            <person name="Sorokin D.Y."/>
            <person name="Kovaleva O.L."/>
            <person name="Tourova T.P."/>
            <person name="Muyzer G."/>
        </authorList>
    </citation>
    <scope>NUCLEOTIDE SEQUENCE [LARGE SCALE GENOMIC DNA]</scope>
    <source>
        <strain evidence="4 5">Hrh1</strain>
    </source>
</reference>
<gene>
    <name evidence="4" type="ORF">D6C00_13880</name>
</gene>
<name>A0A426QMC4_9GAMM</name>
<dbReference type="PANTHER" id="PTHR37813:SF1">
    <property type="entry name" value="FELS-2 PROPHAGE PROTEIN"/>
    <property type="match status" value="1"/>
</dbReference>